<keyword evidence="3" id="KW-1185">Reference proteome</keyword>
<evidence type="ECO:0000313" key="2">
    <source>
        <dbReference type="EMBL" id="OAF70586.1"/>
    </source>
</evidence>
<evidence type="ECO:0008006" key="4">
    <source>
        <dbReference type="Google" id="ProtNLM"/>
    </source>
</evidence>
<dbReference type="AlphaFoldDB" id="A0A177B8J5"/>
<evidence type="ECO:0000313" key="3">
    <source>
        <dbReference type="Proteomes" id="UP000078046"/>
    </source>
</evidence>
<dbReference type="OrthoDB" id="412719at2759"/>
<evidence type="ECO:0000256" key="1">
    <source>
        <dbReference type="SAM" id="Phobius"/>
    </source>
</evidence>
<keyword evidence="1" id="KW-1133">Transmembrane helix</keyword>
<comment type="caution">
    <text evidence="2">The sequence shown here is derived from an EMBL/GenBank/DDBJ whole genome shotgun (WGS) entry which is preliminary data.</text>
</comment>
<accession>A0A177B8J5</accession>
<name>A0A177B8J5_9BILA</name>
<organism evidence="2 3">
    <name type="scientific">Intoshia linei</name>
    <dbReference type="NCBI Taxonomy" id="1819745"/>
    <lineage>
        <taxon>Eukaryota</taxon>
        <taxon>Metazoa</taxon>
        <taxon>Spiralia</taxon>
        <taxon>Lophotrochozoa</taxon>
        <taxon>Mesozoa</taxon>
        <taxon>Orthonectida</taxon>
        <taxon>Rhopaluridae</taxon>
        <taxon>Intoshia</taxon>
    </lineage>
</organism>
<sequence length="396" mass="45545">MSKKEKKQKLQSTPIDVCAFTIDTLDIKHEMNTFNSILAKFIDLGYIQLYINYLVNYNIKKDNKAYVNLITNYIALHQKIVRTYENYPIVLKSRITINVPDNANAKICNLPIMCDFDLVAVSCTIKNKQIVSILESKKFDIFVLNLSIVRNPIFKRNLFSTVCIVFSLKLKESIKYLVLALLYFRYLYKIGITSYILHFNLIDEQYIADDYYSTIIKGFLKGKFVMYFVAINIAGDTVMTVGQSALILVLNGKKNNLTIQNLQRKRVIIMSKSTSLTVDEKDKILKMLYNGISINEIALNLKRDHRTICRYIENPPNKRKRKAKGSFKGVSVKDISHIKLEMVRKRLSTSLDIFKSSGLTDIPKTTRCIILKTIGKVRDAKGKPGLTKRHLELRLS</sequence>
<dbReference type="Gene3D" id="1.10.10.60">
    <property type="entry name" value="Homeodomain-like"/>
    <property type="match status" value="1"/>
</dbReference>
<feature type="transmembrane region" description="Helical" evidence="1">
    <location>
        <begin position="176"/>
        <end position="197"/>
    </location>
</feature>
<protein>
    <recommendedName>
        <fullName evidence="4">Transposase IS30-like HTH domain-containing protein</fullName>
    </recommendedName>
</protein>
<feature type="transmembrane region" description="Helical" evidence="1">
    <location>
        <begin position="224"/>
        <end position="250"/>
    </location>
</feature>
<keyword evidence="1" id="KW-0472">Membrane</keyword>
<reference evidence="2 3" key="1">
    <citation type="submission" date="2016-04" db="EMBL/GenBank/DDBJ databases">
        <title>The genome of Intoshia linei affirms orthonectids as highly simplified spiralians.</title>
        <authorList>
            <person name="Mikhailov K.V."/>
            <person name="Slusarev G.S."/>
            <person name="Nikitin M.A."/>
            <person name="Logacheva M.D."/>
            <person name="Penin A."/>
            <person name="Aleoshin V."/>
            <person name="Panchin Y.V."/>
        </authorList>
    </citation>
    <scope>NUCLEOTIDE SEQUENCE [LARGE SCALE GENOMIC DNA]</scope>
    <source>
        <strain evidence="2">Intl2013</strain>
        <tissue evidence="2">Whole animal</tissue>
    </source>
</reference>
<gene>
    <name evidence="2" type="ORF">A3Q56_01682</name>
</gene>
<dbReference type="EMBL" id="LWCA01000131">
    <property type="protein sequence ID" value="OAF70586.1"/>
    <property type="molecule type" value="Genomic_DNA"/>
</dbReference>
<proteinExistence type="predicted"/>
<dbReference type="Proteomes" id="UP000078046">
    <property type="component" value="Unassembled WGS sequence"/>
</dbReference>
<keyword evidence="1" id="KW-0812">Transmembrane</keyword>